<accession>A0ABV8LGL0</accession>
<reference evidence="2" key="1">
    <citation type="journal article" date="2019" name="Int. J. Syst. Evol. Microbiol.">
        <title>The Global Catalogue of Microorganisms (GCM) 10K type strain sequencing project: providing services to taxonomists for standard genome sequencing and annotation.</title>
        <authorList>
            <consortium name="The Broad Institute Genomics Platform"/>
            <consortium name="The Broad Institute Genome Sequencing Center for Infectious Disease"/>
            <person name="Wu L."/>
            <person name="Ma J."/>
        </authorList>
    </citation>
    <scope>NUCLEOTIDE SEQUENCE [LARGE SCALE GENOMIC DNA]</scope>
    <source>
        <strain evidence="2">CGMCC 4.7289</strain>
    </source>
</reference>
<comment type="caution">
    <text evidence="1">The sequence shown here is derived from an EMBL/GenBank/DDBJ whole genome shotgun (WGS) entry which is preliminary data.</text>
</comment>
<dbReference type="Proteomes" id="UP001595816">
    <property type="component" value="Unassembled WGS sequence"/>
</dbReference>
<sequence length="154" mass="17171">MNTTVTTEPVRVEAYADTVKKLGDWTDANRFEVRGRSGYALLDLRSPRITGDVEVRVHASRSTIKLLVPEDAVIDQWDLTFRGRGTVKDWERTKGTGGRRVRIVGEIENGEVRIARGGVAILTAMFSREFVDDCVRAHRDGGRPTVHDPADTHA</sequence>
<evidence type="ECO:0000313" key="1">
    <source>
        <dbReference type="EMBL" id="MFC4129880.1"/>
    </source>
</evidence>
<dbReference type="RefSeq" id="WP_253760119.1">
    <property type="nucleotide sequence ID" value="NZ_JAMZDZ010000001.1"/>
</dbReference>
<evidence type="ECO:0000313" key="2">
    <source>
        <dbReference type="Proteomes" id="UP001595816"/>
    </source>
</evidence>
<proteinExistence type="predicted"/>
<dbReference type="EMBL" id="JBHSAY010000003">
    <property type="protein sequence ID" value="MFC4129880.1"/>
    <property type="molecule type" value="Genomic_DNA"/>
</dbReference>
<keyword evidence="2" id="KW-1185">Reference proteome</keyword>
<gene>
    <name evidence="1" type="ORF">ACFOZ4_04610</name>
</gene>
<name>A0ABV8LGL0_9ACTN</name>
<organism evidence="1 2">
    <name type="scientific">Hamadaea flava</name>
    <dbReference type="NCBI Taxonomy" id="1742688"/>
    <lineage>
        <taxon>Bacteria</taxon>
        <taxon>Bacillati</taxon>
        <taxon>Actinomycetota</taxon>
        <taxon>Actinomycetes</taxon>
        <taxon>Micromonosporales</taxon>
        <taxon>Micromonosporaceae</taxon>
        <taxon>Hamadaea</taxon>
    </lineage>
</organism>
<protein>
    <recommendedName>
        <fullName evidence="3">SRPBCC family protein</fullName>
    </recommendedName>
</protein>
<evidence type="ECO:0008006" key="3">
    <source>
        <dbReference type="Google" id="ProtNLM"/>
    </source>
</evidence>